<dbReference type="EMBL" id="CP014688">
    <property type="protein sequence ID" value="AQT06702.1"/>
    <property type="molecule type" value="Genomic_DNA"/>
</dbReference>
<sequence length="158" mass="17256">MNNPDNERLGTALSILSSSVFQKYDDLCYNANIPALDVPDWEESEISNRLAAECDATSIFDSVRITQIEAFAIQTLALSSSAHDGFVNACRAIFPTPALQGNNMDDYKTSPYAFNAMLQEAYDAGILKVDPREMNLMLPCPKPSPECAPSRDDSAPSV</sequence>
<protein>
    <submittedName>
        <fullName evidence="1">Uncharacterized protein</fullName>
    </submittedName>
</protein>
<dbReference type="Proteomes" id="UP000189055">
    <property type="component" value="Plasmid pAC1084_1"/>
</dbReference>
<name>A0A1U9LJV2_9PROT</name>
<keyword evidence="1" id="KW-0614">Plasmid</keyword>
<dbReference type="RefSeq" id="WP_077932328.1">
    <property type="nucleotide sequence ID" value="NZ_CP014688.1"/>
</dbReference>
<reference evidence="1 2" key="1">
    <citation type="submission" date="2016-03" db="EMBL/GenBank/DDBJ databases">
        <title>Acetic acid bacteria sequencing.</title>
        <authorList>
            <person name="Brandt J."/>
            <person name="Jakob F."/>
            <person name="Vogel R.F."/>
        </authorList>
    </citation>
    <scope>NUCLEOTIDE SEQUENCE [LARGE SCALE GENOMIC DNA]</scope>
    <source>
        <strain evidence="1 2">TMW2.1084</strain>
        <plasmid evidence="2">pac1084_1</plasmid>
    </source>
</reference>
<accession>A0A1U9LJV2</accession>
<proteinExistence type="predicted"/>
<gene>
    <name evidence="1" type="ORF">A0U91_17010</name>
</gene>
<evidence type="ECO:0000313" key="1">
    <source>
        <dbReference type="EMBL" id="AQT06702.1"/>
    </source>
</evidence>
<evidence type="ECO:0000313" key="2">
    <source>
        <dbReference type="Proteomes" id="UP000189055"/>
    </source>
</evidence>
<organism evidence="1 2">
    <name type="scientific">Acetobacter persici</name>
    <dbReference type="NCBI Taxonomy" id="1076596"/>
    <lineage>
        <taxon>Bacteria</taxon>
        <taxon>Pseudomonadati</taxon>
        <taxon>Pseudomonadota</taxon>
        <taxon>Alphaproteobacteria</taxon>
        <taxon>Acetobacterales</taxon>
        <taxon>Acetobacteraceae</taxon>
        <taxon>Acetobacter</taxon>
    </lineage>
</organism>
<dbReference type="KEGG" id="aper:A0U91_17010"/>
<geneLocation type="plasmid" evidence="2">
    <name>pac1084_1</name>
</geneLocation>
<dbReference type="AlphaFoldDB" id="A0A1U9LJV2"/>